<dbReference type="PANTHER" id="PTHR11086">
    <property type="entry name" value="DEOXYCYTIDYLATE DEAMINASE-RELATED"/>
    <property type="match status" value="1"/>
</dbReference>
<feature type="active site" description="Proton donor" evidence="6">
    <location>
        <position position="97"/>
    </location>
</feature>
<keyword evidence="5 7" id="KW-0862">Zinc</keyword>
<name>A0A2M6WVA3_9BACT</name>
<accession>A0A2M6WVA3</accession>
<feature type="binding site" evidence="7">
    <location>
        <position position="95"/>
    </location>
    <ligand>
        <name>Zn(2+)</name>
        <dbReference type="ChEBI" id="CHEBI:29105"/>
        <note>catalytic</note>
    </ligand>
</feature>
<dbReference type="InterPro" id="IPR002125">
    <property type="entry name" value="CMP_dCMP_dom"/>
</dbReference>
<proteinExistence type="inferred from homology"/>
<dbReference type="GO" id="GO:0005737">
    <property type="term" value="C:cytoplasm"/>
    <property type="evidence" value="ECO:0007669"/>
    <property type="project" value="TreeGrafter"/>
</dbReference>
<protein>
    <submittedName>
        <fullName evidence="9">Cell division protein DedD</fullName>
    </submittedName>
</protein>
<evidence type="ECO:0000256" key="1">
    <source>
        <dbReference type="ARBA" id="ARBA00001947"/>
    </source>
</evidence>
<comment type="similarity">
    <text evidence="2">Belongs to the cytidine and deoxycytidylate deaminase family.</text>
</comment>
<dbReference type="Proteomes" id="UP000230481">
    <property type="component" value="Unassembled WGS sequence"/>
</dbReference>
<dbReference type="InterPro" id="IPR015517">
    <property type="entry name" value="dCMP_deaminase-rel"/>
</dbReference>
<dbReference type="Pfam" id="PF00383">
    <property type="entry name" value="dCMP_cyt_deam_1"/>
    <property type="match status" value="1"/>
</dbReference>
<comment type="cofactor">
    <cofactor evidence="1 7">
        <name>Zn(2+)</name>
        <dbReference type="ChEBI" id="CHEBI:29105"/>
    </cofactor>
</comment>
<evidence type="ECO:0000259" key="8">
    <source>
        <dbReference type="PROSITE" id="PS51747"/>
    </source>
</evidence>
<keyword evidence="9" id="KW-0131">Cell cycle</keyword>
<keyword evidence="9" id="KW-0132">Cell division</keyword>
<evidence type="ECO:0000256" key="6">
    <source>
        <dbReference type="PIRSR" id="PIRSR006019-1"/>
    </source>
</evidence>
<dbReference type="InterPro" id="IPR016193">
    <property type="entry name" value="Cytidine_deaminase-like"/>
</dbReference>
<evidence type="ECO:0000256" key="2">
    <source>
        <dbReference type="ARBA" id="ARBA00006576"/>
    </source>
</evidence>
<dbReference type="Gene3D" id="3.40.140.10">
    <property type="entry name" value="Cytidine Deaminase, domain 2"/>
    <property type="match status" value="1"/>
</dbReference>
<keyword evidence="3 7" id="KW-0479">Metal-binding</keyword>
<dbReference type="GO" id="GO:0004132">
    <property type="term" value="F:dCMP deaminase activity"/>
    <property type="evidence" value="ECO:0007669"/>
    <property type="project" value="InterPro"/>
</dbReference>
<organism evidence="9 10">
    <name type="scientific">Candidatus Campbellbacteria bacterium CG10_big_fil_rev_8_21_14_0_10_35_52</name>
    <dbReference type="NCBI Taxonomy" id="1974527"/>
    <lineage>
        <taxon>Bacteria</taxon>
        <taxon>Candidatus Campbelliibacteriota</taxon>
    </lineage>
</organism>
<dbReference type="CDD" id="cd01286">
    <property type="entry name" value="deoxycytidylate_deaminase"/>
    <property type="match status" value="1"/>
</dbReference>
<evidence type="ECO:0000256" key="3">
    <source>
        <dbReference type="ARBA" id="ARBA00022723"/>
    </source>
</evidence>
<dbReference type="GO" id="GO:0008270">
    <property type="term" value="F:zinc ion binding"/>
    <property type="evidence" value="ECO:0007669"/>
    <property type="project" value="InterPro"/>
</dbReference>
<feature type="domain" description="CMP/dCMP-type deaminase" evidence="8">
    <location>
        <begin position="21"/>
        <end position="152"/>
    </location>
</feature>
<evidence type="ECO:0000256" key="7">
    <source>
        <dbReference type="PIRSR" id="PIRSR006019-2"/>
    </source>
</evidence>
<evidence type="ECO:0000313" key="9">
    <source>
        <dbReference type="EMBL" id="PIT96718.1"/>
    </source>
</evidence>
<dbReference type="AlphaFoldDB" id="A0A2M6WVA3"/>
<dbReference type="EMBL" id="PFAA01000031">
    <property type="protein sequence ID" value="PIT96718.1"/>
    <property type="molecule type" value="Genomic_DNA"/>
</dbReference>
<dbReference type="GO" id="GO:0051301">
    <property type="term" value="P:cell division"/>
    <property type="evidence" value="ECO:0007669"/>
    <property type="project" value="UniProtKB-KW"/>
</dbReference>
<dbReference type="GO" id="GO:0006220">
    <property type="term" value="P:pyrimidine nucleotide metabolic process"/>
    <property type="evidence" value="ECO:0007669"/>
    <property type="project" value="InterPro"/>
</dbReference>
<comment type="caution">
    <text evidence="9">The sequence shown here is derived from an EMBL/GenBank/DDBJ whole genome shotgun (WGS) entry which is preliminary data.</text>
</comment>
<reference evidence="10" key="1">
    <citation type="submission" date="2017-09" db="EMBL/GenBank/DDBJ databases">
        <title>Depth-based differentiation of microbial function through sediment-hosted aquifers and enrichment of novel symbionts in the deep terrestrial subsurface.</title>
        <authorList>
            <person name="Probst A.J."/>
            <person name="Ladd B."/>
            <person name="Jarett J.K."/>
            <person name="Geller-Mcgrath D.E."/>
            <person name="Sieber C.M.K."/>
            <person name="Emerson J.B."/>
            <person name="Anantharaman K."/>
            <person name="Thomas B.C."/>
            <person name="Malmstrom R."/>
            <person name="Stieglmeier M."/>
            <person name="Klingl A."/>
            <person name="Woyke T."/>
            <person name="Ryan C.M."/>
            <person name="Banfield J.F."/>
        </authorList>
    </citation>
    <scope>NUCLEOTIDE SEQUENCE [LARGE SCALE GENOMIC DNA]</scope>
</reference>
<dbReference type="PROSITE" id="PS51747">
    <property type="entry name" value="CYT_DCMP_DEAMINASES_2"/>
    <property type="match status" value="1"/>
</dbReference>
<dbReference type="InterPro" id="IPR016192">
    <property type="entry name" value="APOBEC/CMP_deaminase_Zn-bd"/>
</dbReference>
<evidence type="ECO:0000256" key="4">
    <source>
        <dbReference type="ARBA" id="ARBA00022801"/>
    </source>
</evidence>
<evidence type="ECO:0000256" key="5">
    <source>
        <dbReference type="ARBA" id="ARBA00022833"/>
    </source>
</evidence>
<dbReference type="SUPFAM" id="SSF53927">
    <property type="entry name" value="Cytidine deaminase-like"/>
    <property type="match status" value="1"/>
</dbReference>
<dbReference type="InterPro" id="IPR016473">
    <property type="entry name" value="dCMP_deaminase"/>
</dbReference>
<evidence type="ECO:0000313" key="10">
    <source>
        <dbReference type="Proteomes" id="UP000230481"/>
    </source>
</evidence>
<sequence>MALSRKKTKKAKSAKVHKRPNWDKYFIEMTKFVGRRGTCDRGQAGAIIVKDKRVLATGYVGSPIGLPHCDEVGHEMHTVIQEDGTQSRHCIRTAHAELNAIANAARFGVAIDGAVLYCKIFPCYFCAKTIINSGIKRVVCMKDYHTSKRSKEIFKEIGIEFEILNKDTENYSDM</sequence>
<dbReference type="InterPro" id="IPR035105">
    <property type="entry name" value="Deoxycytidylate_deaminase_dom"/>
</dbReference>
<gene>
    <name evidence="9" type="ORF">COT82_01560</name>
</gene>
<dbReference type="PIRSF" id="PIRSF006019">
    <property type="entry name" value="dCMP_deaminase"/>
    <property type="match status" value="1"/>
</dbReference>
<dbReference type="PROSITE" id="PS00903">
    <property type="entry name" value="CYT_DCMP_DEAMINASES_1"/>
    <property type="match status" value="1"/>
</dbReference>
<dbReference type="PANTHER" id="PTHR11086:SF18">
    <property type="entry name" value="DEOXYCYTIDYLATE DEAMINASE"/>
    <property type="match status" value="1"/>
</dbReference>
<feature type="binding site" evidence="7">
    <location>
        <position position="123"/>
    </location>
    <ligand>
        <name>Zn(2+)</name>
        <dbReference type="ChEBI" id="CHEBI:29105"/>
        <note>catalytic</note>
    </ligand>
</feature>
<keyword evidence="4" id="KW-0378">Hydrolase</keyword>
<feature type="binding site" evidence="7">
    <location>
        <position position="126"/>
    </location>
    <ligand>
        <name>Zn(2+)</name>
        <dbReference type="ChEBI" id="CHEBI:29105"/>
        <note>catalytic</note>
    </ligand>
</feature>